<organism evidence="2 3">
    <name type="scientific">Rosa chinensis</name>
    <name type="common">China rose</name>
    <dbReference type="NCBI Taxonomy" id="74649"/>
    <lineage>
        <taxon>Eukaryota</taxon>
        <taxon>Viridiplantae</taxon>
        <taxon>Streptophyta</taxon>
        <taxon>Embryophyta</taxon>
        <taxon>Tracheophyta</taxon>
        <taxon>Spermatophyta</taxon>
        <taxon>Magnoliopsida</taxon>
        <taxon>eudicotyledons</taxon>
        <taxon>Gunneridae</taxon>
        <taxon>Pentapetalae</taxon>
        <taxon>rosids</taxon>
        <taxon>fabids</taxon>
        <taxon>Rosales</taxon>
        <taxon>Rosaceae</taxon>
        <taxon>Rosoideae</taxon>
        <taxon>Rosoideae incertae sedis</taxon>
        <taxon>Rosa</taxon>
    </lineage>
</organism>
<accession>A0A2P6QJJ3</accession>
<comment type="caution">
    <text evidence="2">The sequence shown here is derived from an EMBL/GenBank/DDBJ whole genome shotgun (WGS) entry which is preliminary data.</text>
</comment>
<proteinExistence type="predicted"/>
<evidence type="ECO:0000256" key="1">
    <source>
        <dbReference type="SAM" id="Phobius"/>
    </source>
</evidence>
<keyword evidence="1" id="KW-1133">Transmembrane helix</keyword>
<dbReference type="Gramene" id="PRQ34346">
    <property type="protein sequence ID" value="PRQ34346"/>
    <property type="gene ID" value="RchiOBHm_Chr5g0067791"/>
</dbReference>
<keyword evidence="1" id="KW-0472">Membrane</keyword>
<feature type="transmembrane region" description="Helical" evidence="1">
    <location>
        <begin position="6"/>
        <end position="25"/>
    </location>
</feature>
<name>A0A2P6QJJ3_ROSCH</name>
<dbReference type="AlphaFoldDB" id="A0A2P6QJJ3"/>
<dbReference type="EMBL" id="PDCK01000043">
    <property type="protein sequence ID" value="PRQ34346.1"/>
    <property type="molecule type" value="Genomic_DNA"/>
</dbReference>
<sequence>MLEASTYLLGLLWFLPSFVATGLLHSRWVVSFNIRCLHYSSNPAATLCRHEL</sequence>
<gene>
    <name evidence="2" type="ORF">RchiOBHm_Chr5g0067791</name>
</gene>
<keyword evidence="1" id="KW-0812">Transmembrane</keyword>
<evidence type="ECO:0000313" key="3">
    <source>
        <dbReference type="Proteomes" id="UP000238479"/>
    </source>
</evidence>
<keyword evidence="3" id="KW-1185">Reference proteome</keyword>
<protein>
    <submittedName>
        <fullName evidence="2">Uncharacterized protein</fullName>
    </submittedName>
</protein>
<evidence type="ECO:0000313" key="2">
    <source>
        <dbReference type="EMBL" id="PRQ34346.1"/>
    </source>
</evidence>
<reference evidence="2 3" key="1">
    <citation type="journal article" date="2018" name="Nat. Genet.">
        <title>The Rosa genome provides new insights in the design of modern roses.</title>
        <authorList>
            <person name="Bendahmane M."/>
        </authorList>
    </citation>
    <scope>NUCLEOTIDE SEQUENCE [LARGE SCALE GENOMIC DNA]</scope>
    <source>
        <strain evidence="3">cv. Old Blush</strain>
    </source>
</reference>
<dbReference type="Proteomes" id="UP000238479">
    <property type="component" value="Chromosome 5"/>
</dbReference>